<dbReference type="HOGENOM" id="CLU_124803_2_0_2"/>
<proteinExistence type="predicted"/>
<feature type="region of interest" description="Disordered" evidence="1">
    <location>
        <begin position="1"/>
        <end position="20"/>
    </location>
</feature>
<dbReference type="InterPro" id="IPR001845">
    <property type="entry name" value="HTH_ArsR_DNA-bd_dom"/>
</dbReference>
<dbReference type="EMBL" id="CP008874">
    <property type="protein sequence ID" value="AKH97605.1"/>
    <property type="molecule type" value="Genomic_DNA"/>
</dbReference>
<organism evidence="3 6">
    <name type="scientific">Halanaeroarchaeum sulfurireducens</name>
    <dbReference type="NCBI Taxonomy" id="1604004"/>
    <lineage>
        <taxon>Archaea</taxon>
        <taxon>Methanobacteriati</taxon>
        <taxon>Methanobacteriota</taxon>
        <taxon>Stenosarchaea group</taxon>
        <taxon>Halobacteria</taxon>
        <taxon>Halobacteriales</taxon>
        <taxon>Halobacteriaceae</taxon>
        <taxon>Halanaeroarchaeum</taxon>
    </lineage>
</organism>
<accession>A0A0F7PBR9</accession>
<dbReference type="KEGG" id="hsf:HLASA_1106"/>
<name>A0A0F7PBR9_9EURY</name>
<evidence type="ECO:0000313" key="3">
    <source>
        <dbReference type="EMBL" id="AKH97605.1"/>
    </source>
</evidence>
<dbReference type="Proteomes" id="UP000060390">
    <property type="component" value="Chromosome"/>
</dbReference>
<evidence type="ECO:0000313" key="4">
    <source>
        <dbReference type="EMBL" id="ALG82001.1"/>
    </source>
</evidence>
<feature type="region of interest" description="Disordered" evidence="1">
    <location>
        <begin position="122"/>
        <end position="141"/>
    </location>
</feature>
<keyword evidence="6" id="KW-1185">Reference proteome</keyword>
<dbReference type="InterPro" id="IPR036388">
    <property type="entry name" value="WH-like_DNA-bd_sf"/>
</dbReference>
<evidence type="ECO:0000313" key="5">
    <source>
        <dbReference type="Proteomes" id="UP000060390"/>
    </source>
</evidence>
<dbReference type="KEGG" id="hsu:HLASF_1117"/>
<dbReference type="InterPro" id="IPR036390">
    <property type="entry name" value="WH_DNA-bd_sf"/>
</dbReference>
<dbReference type="Gene3D" id="1.10.10.10">
    <property type="entry name" value="Winged helix-like DNA-binding domain superfamily/Winged helix DNA-binding domain"/>
    <property type="match status" value="1"/>
</dbReference>
<reference evidence="3 6" key="1">
    <citation type="journal article" date="2015" name="ISME J.">
        <title>Elemental sulfur and acetate can support life of a novel strictly anaerobic haloarchaeon.</title>
        <authorList>
            <person name="Sorokin D.Y."/>
            <person name="Kublanov I.V."/>
            <person name="Gavrilov S.N."/>
            <person name="Rojo D."/>
            <person name="Roman P."/>
            <person name="Golyshin P.N."/>
            <person name="Slepak V.Z."/>
            <person name="Smedile F."/>
            <person name="Ferrer M."/>
            <person name="Messina E."/>
            <person name="La Cono V."/>
            <person name="Yakimov M.M."/>
        </authorList>
    </citation>
    <scope>NUCLEOTIDE SEQUENCE [LARGE SCALE GENOMIC DNA]</scope>
    <source>
        <strain evidence="3 6">HSR2</strain>
    </source>
</reference>
<dbReference type="SMART" id="SM00418">
    <property type="entry name" value="HTH_ARSR"/>
    <property type="match status" value="1"/>
</dbReference>
<evidence type="ECO:0000256" key="1">
    <source>
        <dbReference type="SAM" id="MobiDB-lite"/>
    </source>
</evidence>
<dbReference type="InterPro" id="IPR011991">
    <property type="entry name" value="ArsR-like_HTH"/>
</dbReference>
<dbReference type="Proteomes" id="UP000069906">
    <property type="component" value="Chromosome"/>
</dbReference>
<dbReference type="STRING" id="1604004.HLASA_1106"/>
<protein>
    <submittedName>
        <fullName evidence="3">IclR family transcriptional regulator</fullName>
    </submittedName>
</protein>
<dbReference type="SUPFAM" id="SSF46785">
    <property type="entry name" value="Winged helix' DNA-binding domain"/>
    <property type="match status" value="1"/>
</dbReference>
<dbReference type="Pfam" id="PF12840">
    <property type="entry name" value="HTH_20"/>
    <property type="match status" value="1"/>
</dbReference>
<dbReference type="GO" id="GO:0003700">
    <property type="term" value="F:DNA-binding transcription factor activity"/>
    <property type="evidence" value="ECO:0007669"/>
    <property type="project" value="InterPro"/>
</dbReference>
<dbReference type="CDD" id="cd00090">
    <property type="entry name" value="HTH_ARSR"/>
    <property type="match status" value="1"/>
</dbReference>
<feature type="domain" description="HTH arsR-type" evidence="2">
    <location>
        <begin position="32"/>
        <end position="110"/>
    </location>
</feature>
<evidence type="ECO:0000313" key="6">
    <source>
        <dbReference type="Proteomes" id="UP000069906"/>
    </source>
</evidence>
<reference evidence="4 5" key="3">
    <citation type="journal article" date="2016" name="Stand. Genomic Sci.">
        <title>Complete genome sequence of 'Halanaeroarchaeum sulfurireducens' M27-SA2, a sulfur-reducing and acetate-oxidizing haloarchaeon from the deep-sea hypersaline anoxic lake Medee.</title>
        <authorList>
            <person name="Messina E."/>
            <person name="Sorokin D.Y."/>
            <person name="Kublanov I.V."/>
            <person name="Toshchakov S."/>
            <person name="Lopatina A."/>
            <person name="Arcadi E."/>
            <person name="Smedile F."/>
            <person name="La Spada G."/>
            <person name="La Cono V."/>
            <person name="Yakimov M.M."/>
        </authorList>
    </citation>
    <scope>NUCLEOTIDE SEQUENCE [LARGE SCALE GENOMIC DNA]</scope>
    <source>
        <strain evidence="4 5">M27-SA2</strain>
    </source>
</reference>
<dbReference type="EMBL" id="CP011564">
    <property type="protein sequence ID" value="ALG82001.1"/>
    <property type="molecule type" value="Genomic_DNA"/>
</dbReference>
<gene>
    <name evidence="4" type="ORF">HLASA_1106</name>
    <name evidence="3" type="ORF">HLASF_1117</name>
</gene>
<dbReference type="PATRIC" id="fig|1604004.4.peg.1178"/>
<dbReference type="AlphaFoldDB" id="A0A0F7PBR9"/>
<evidence type="ECO:0000259" key="2">
    <source>
        <dbReference type="SMART" id="SM00418"/>
    </source>
</evidence>
<sequence length="141" mass="15364">MSTAIDPPRNPHWDSNTMNSHTATVDEAGIEAVLEALTDENSRRILEALSEPMSAREIEAACDIPLSTTYRKLKSLSETGLVSERIDVSTPGKQTTRYVTDFDTVTVELNDDGSLRVRVDAGDTGGTPLASTGWRRIGQRS</sequence>
<reference evidence="5" key="2">
    <citation type="submission" date="2015-05" db="EMBL/GenBank/DDBJ databases">
        <title>Complete genome sequence of Halanaeroarchaeum sulfurireducens type strain M27-SA2, a sulfate-reducer haloarchaeon from marine anoxic lake Medee.</title>
        <authorList>
            <person name="Messina E."/>
            <person name="Kublanov I.V."/>
            <person name="Toshchakov S."/>
            <person name="Arcadi E."/>
            <person name="La Spada G."/>
            <person name="La Cono V."/>
            <person name="Yakimov M.M."/>
        </authorList>
    </citation>
    <scope>NUCLEOTIDE SEQUENCE [LARGE SCALE GENOMIC DNA]</scope>
    <source>
        <strain evidence="5">M27-SA2</strain>
    </source>
</reference>